<feature type="compositionally biased region" description="Low complexity" evidence="1">
    <location>
        <begin position="34"/>
        <end position="47"/>
    </location>
</feature>
<dbReference type="RefSeq" id="WP_244726954.1">
    <property type="nucleotide sequence ID" value="NZ_CP095045.1"/>
</dbReference>
<dbReference type="EMBL" id="CP095045">
    <property type="protein sequence ID" value="UOQ56586.1"/>
    <property type="molecule type" value="Genomic_DNA"/>
</dbReference>
<dbReference type="PANTHER" id="PTHR22642:SF2">
    <property type="entry name" value="PROTEIN LONG AFTER FAR-RED 3"/>
    <property type="match status" value="1"/>
</dbReference>
<dbReference type="PANTHER" id="PTHR22642">
    <property type="entry name" value="IMIDAZOLONEPROPIONASE"/>
    <property type="match status" value="1"/>
</dbReference>
<dbReference type="SUPFAM" id="SSF51338">
    <property type="entry name" value="Composite domain of metallo-dependent hydrolases"/>
    <property type="match status" value="1"/>
</dbReference>
<feature type="domain" description="Amidohydrolase 3" evidence="2">
    <location>
        <begin position="92"/>
        <end position="576"/>
    </location>
</feature>
<protein>
    <submittedName>
        <fullName evidence="3">Amidohydrolase family protein</fullName>
    </submittedName>
</protein>
<feature type="region of interest" description="Disordered" evidence="1">
    <location>
        <begin position="1"/>
        <end position="47"/>
    </location>
</feature>
<proteinExistence type="predicted"/>
<evidence type="ECO:0000313" key="4">
    <source>
        <dbReference type="Proteomes" id="UP000831786"/>
    </source>
</evidence>
<reference evidence="3 4" key="1">
    <citation type="submission" date="2022-04" db="EMBL/GenBank/DDBJ databases">
        <title>Leucobacter sp. isolated from rhizosphere of garlic.</title>
        <authorList>
            <person name="Won M."/>
            <person name="Lee C.-M."/>
            <person name="Woen H.-Y."/>
            <person name="Kwon S.-W."/>
        </authorList>
    </citation>
    <scope>NUCLEOTIDE SEQUENCE [LARGE SCALE GENOMIC DNA]</scope>
    <source>
        <strain evidence="3 4">H21R-40</strain>
    </source>
</reference>
<dbReference type="InterPro" id="IPR013108">
    <property type="entry name" value="Amidohydro_3"/>
</dbReference>
<keyword evidence="4" id="KW-1185">Reference proteome</keyword>
<organism evidence="3 4">
    <name type="scientific">Leucobacter allii</name>
    <dbReference type="NCBI Taxonomy" id="2932247"/>
    <lineage>
        <taxon>Bacteria</taxon>
        <taxon>Bacillati</taxon>
        <taxon>Actinomycetota</taxon>
        <taxon>Actinomycetes</taxon>
        <taxon>Micrococcales</taxon>
        <taxon>Microbacteriaceae</taxon>
        <taxon>Leucobacter</taxon>
    </lineage>
</organism>
<sequence>MNASNGPDSADGTAGAAFPDGSTAHDGGTVSTDGTASAGGTVFTGGTVIVDPDRDGDAVTSDAIAFRDGRVRALGAEALALLDADPTAYARIDLAGGTLAPALGDGHAHPLLGGVEALGPRIREAADLPGILSAVAAWKAEHPDAEWIVGASYDATFAEGGLFDARWLDEVTGDTPTILRAWDYHTAWANSAALAAGGITADTPDPALGRIVRRADGSPLGTLQEAAANDFLADVVPAFALAQRLDAIERATRAYAAQGTTWIQDAWVEPGDLEVYLAAAEQGRLHTRVNLAFRADPARWRAQRAAFAAARERVRGLAHPRLTAETVKFFVDGVVESHTAALLEPYADRPDDRGLPNWSPDELAEAAAAFDADGFQLHLHAIGDAANRHALDALGAARAADPERERHHVIAHVALLDPADVARFAELGVIANFEPYWAQCDAVMRDLTIPHLGHPRDEWQYLIGSIHRSGATVSFGSDWPVTTLDWRPALATAITRHDPADPEAAAWLPGERIDAGAAYAAYTAGIARQALAPDRGTLEVGRVADAVWLSADPLRIAPEAIAGLEVRGTWLAGKATFRG</sequence>
<dbReference type="SUPFAM" id="SSF51556">
    <property type="entry name" value="Metallo-dependent hydrolases"/>
    <property type="match status" value="1"/>
</dbReference>
<dbReference type="Proteomes" id="UP000831786">
    <property type="component" value="Chromosome"/>
</dbReference>
<dbReference type="Pfam" id="PF07969">
    <property type="entry name" value="Amidohydro_3"/>
    <property type="match status" value="1"/>
</dbReference>
<dbReference type="Gene3D" id="2.30.40.10">
    <property type="entry name" value="Urease, subunit C, domain 1"/>
    <property type="match status" value="1"/>
</dbReference>
<dbReference type="Gene3D" id="3.10.310.70">
    <property type="match status" value="1"/>
</dbReference>
<gene>
    <name evidence="3" type="ORF">MUN78_13010</name>
</gene>
<evidence type="ECO:0000259" key="2">
    <source>
        <dbReference type="Pfam" id="PF07969"/>
    </source>
</evidence>
<dbReference type="Gene3D" id="3.20.20.140">
    <property type="entry name" value="Metal-dependent hydrolases"/>
    <property type="match status" value="1"/>
</dbReference>
<accession>A0ABY4FIR8</accession>
<name>A0ABY4FIR8_9MICO</name>
<evidence type="ECO:0000256" key="1">
    <source>
        <dbReference type="SAM" id="MobiDB-lite"/>
    </source>
</evidence>
<dbReference type="InterPro" id="IPR011059">
    <property type="entry name" value="Metal-dep_hydrolase_composite"/>
</dbReference>
<dbReference type="InterPro" id="IPR032466">
    <property type="entry name" value="Metal_Hydrolase"/>
</dbReference>
<evidence type="ECO:0000313" key="3">
    <source>
        <dbReference type="EMBL" id="UOQ56586.1"/>
    </source>
</evidence>